<dbReference type="Proteomes" id="UP001489004">
    <property type="component" value="Unassembled WGS sequence"/>
</dbReference>
<evidence type="ECO:0008006" key="3">
    <source>
        <dbReference type="Google" id="ProtNLM"/>
    </source>
</evidence>
<organism evidence="1 2">
    <name type="scientific">[Myrmecia] bisecta</name>
    <dbReference type="NCBI Taxonomy" id="41462"/>
    <lineage>
        <taxon>Eukaryota</taxon>
        <taxon>Viridiplantae</taxon>
        <taxon>Chlorophyta</taxon>
        <taxon>core chlorophytes</taxon>
        <taxon>Trebouxiophyceae</taxon>
        <taxon>Trebouxiales</taxon>
        <taxon>Trebouxiaceae</taxon>
        <taxon>Myrmecia</taxon>
    </lineage>
</organism>
<evidence type="ECO:0000313" key="2">
    <source>
        <dbReference type="Proteomes" id="UP001489004"/>
    </source>
</evidence>
<proteinExistence type="predicted"/>
<name>A0AAW1P5U4_9CHLO</name>
<dbReference type="EMBL" id="JALJOR010000015">
    <property type="protein sequence ID" value="KAK9805674.1"/>
    <property type="molecule type" value="Genomic_DNA"/>
</dbReference>
<sequence>MPLPKEVKQKLHTKLWQAPEDTSIAFTLAPTPKLVVERMDLRQALVECGEDACVVGISSMRRTGMSHSMVYCGLRARQKLRGAKDTLFYSETISIQSPGLLAWHWVLLLAALDYLQIPAFLEEFQREPHLPALIKEYLGDPELCHRPHGATGHMAHFRSSFLAATSSWWRMRARVTEELFGSFSTGGVDLSQHAELKRRTPEQMMERCSLAGLAAVDHIRAQALSDLQRNKIKRNTTKSQDSLALLQQMHVIQPRPGKEGHFDIHAPVILYMALEHGMKPVQRGRGGHPEAAGLWDALYELAQAAGFGQQHSDATHGTFGRAEFDLLLKDKATRKIYIVSMKRSQGAQELHDSFRKHLPLLENFVWKGSKEAKAAARQSKSAAPAATAAQLFGDVTAIELVALSYLPDKPYPHQGRIGRWHSGKVWRRLFPDVLLREVVAQVELERVTAVHVPDLSHDDGSRT</sequence>
<keyword evidence="2" id="KW-1185">Reference proteome</keyword>
<protein>
    <recommendedName>
        <fullName evidence="3">Restriction endonuclease</fullName>
    </recommendedName>
</protein>
<reference evidence="1 2" key="1">
    <citation type="journal article" date="2024" name="Nat. Commun.">
        <title>Phylogenomics reveals the evolutionary origins of lichenization in chlorophyte algae.</title>
        <authorList>
            <person name="Puginier C."/>
            <person name="Libourel C."/>
            <person name="Otte J."/>
            <person name="Skaloud P."/>
            <person name="Haon M."/>
            <person name="Grisel S."/>
            <person name="Petersen M."/>
            <person name="Berrin J.G."/>
            <person name="Delaux P.M."/>
            <person name="Dal Grande F."/>
            <person name="Keller J."/>
        </authorList>
    </citation>
    <scope>NUCLEOTIDE SEQUENCE [LARGE SCALE GENOMIC DNA]</scope>
    <source>
        <strain evidence="1 2">SAG 2043</strain>
    </source>
</reference>
<comment type="caution">
    <text evidence="1">The sequence shown here is derived from an EMBL/GenBank/DDBJ whole genome shotgun (WGS) entry which is preliminary data.</text>
</comment>
<dbReference type="AlphaFoldDB" id="A0AAW1P5U4"/>
<gene>
    <name evidence="1" type="ORF">WJX72_011362</name>
</gene>
<evidence type="ECO:0000313" key="1">
    <source>
        <dbReference type="EMBL" id="KAK9805674.1"/>
    </source>
</evidence>
<accession>A0AAW1P5U4</accession>